<dbReference type="InterPro" id="IPR057271">
    <property type="entry name" value="YagK_YfjJ_C"/>
</dbReference>
<evidence type="ECO:0000259" key="1">
    <source>
        <dbReference type="Pfam" id="PF11726"/>
    </source>
</evidence>
<dbReference type="EMBL" id="PYVU01000266">
    <property type="protein sequence ID" value="PTB92099.1"/>
    <property type="molecule type" value="Genomic_DNA"/>
</dbReference>
<organism evidence="2 3">
    <name type="scientific">Marivirga lumbricoides</name>
    <dbReference type="NCBI Taxonomy" id="1046115"/>
    <lineage>
        <taxon>Bacteria</taxon>
        <taxon>Pseudomonadati</taxon>
        <taxon>Bacteroidota</taxon>
        <taxon>Cytophagia</taxon>
        <taxon>Cytophagales</taxon>
        <taxon>Marivirgaceae</taxon>
        <taxon>Marivirga</taxon>
    </lineage>
</organism>
<protein>
    <submittedName>
        <fullName evidence="2">Inovirus Gp2 family protein</fullName>
    </submittedName>
</protein>
<dbReference type="Pfam" id="PF11726">
    <property type="entry name" value="YagK_YfjJ_C"/>
    <property type="match status" value="1"/>
</dbReference>
<dbReference type="Proteomes" id="UP000240608">
    <property type="component" value="Unassembled WGS sequence"/>
</dbReference>
<accession>A0A2T4DE16</accession>
<reference evidence="2 3" key="1">
    <citation type="submission" date="2018-03" db="EMBL/GenBank/DDBJ databases">
        <title>Cross-interface Injection: A General Nanoliter Liquid Handling Method Applied to Single Cells Genome Amplification Automated Nanoliter Liquid Handling Applied to Single Cell Multiple Displacement Amplification.</title>
        <authorList>
            <person name="Yun J."/>
            <person name="Xu P."/>
            <person name="Xu J."/>
            <person name="Dai X."/>
            <person name="Wang Y."/>
            <person name="Zheng X."/>
            <person name="Cao C."/>
            <person name="Yi Q."/>
            <person name="Zhu Y."/>
            <person name="Wang L."/>
            <person name="Dong Z."/>
            <person name="Huang Y."/>
            <person name="Huang L."/>
            <person name="Du W."/>
        </authorList>
    </citation>
    <scope>NUCLEOTIDE SEQUENCE [LARGE SCALE GENOMIC DNA]</scope>
    <source>
        <strain evidence="2 3">Z-D1-2</strain>
    </source>
</reference>
<evidence type="ECO:0000313" key="3">
    <source>
        <dbReference type="Proteomes" id="UP000240608"/>
    </source>
</evidence>
<name>A0A2T4DE16_9BACT</name>
<dbReference type="AlphaFoldDB" id="A0A2T4DE16"/>
<evidence type="ECO:0000313" key="2">
    <source>
        <dbReference type="EMBL" id="PTB92099.1"/>
    </source>
</evidence>
<comment type="caution">
    <text evidence="2">The sequence shown here is derived from an EMBL/GenBank/DDBJ whole genome shotgun (WGS) entry which is preliminary data.</text>
</comment>
<feature type="domain" description="YagK/YfjJ C-terminal" evidence="1">
    <location>
        <begin position="48"/>
        <end position="220"/>
    </location>
</feature>
<proteinExistence type="predicted"/>
<gene>
    <name evidence="2" type="ORF">C9994_14515</name>
</gene>
<sequence length="221" mass="25775">MATRHPHNPNLTLVEGTEWNGLPLLPKHSPYIEQYLERILETMKKAVDRYRRTTAIRFDLRIPVDFPEPDSSVISSFFESLQAKINAHQLRKARQGQRVHSCELRYVWAREQNISRHRHYHCCILLNGDAYRYLGAFGCNGHPEEEERIAAENMSGRIRSAWCSALRLPWGAGQWLVHFPTNGTYYIDANSVTIFDRYVDLFRRLSYFAKAETKRYGDGSN</sequence>
<feature type="non-terminal residue" evidence="2">
    <location>
        <position position="221"/>
    </location>
</feature>